<name>A0A8H2VSW1_9HELO</name>
<keyword evidence="2" id="KW-1185">Reference proteome</keyword>
<sequence length="81" mass="9170">MGSKFVYRFETVKIGRNMHLLANSTTINTVQVRYNSVFLKAILSFKGHNVKKTASLYIPRGKPNTLRSDSTVAEQIPNLKE</sequence>
<evidence type="ECO:0000313" key="1">
    <source>
        <dbReference type="EMBL" id="CAD6443718.1"/>
    </source>
</evidence>
<dbReference type="EMBL" id="CAJHIA010000011">
    <property type="protein sequence ID" value="CAD6443718.1"/>
    <property type="molecule type" value="Genomic_DNA"/>
</dbReference>
<reference evidence="1" key="1">
    <citation type="submission" date="2020-10" db="EMBL/GenBank/DDBJ databases">
        <authorList>
            <person name="Kusch S."/>
        </authorList>
    </citation>
    <scope>NUCLEOTIDE SEQUENCE</scope>
    <source>
        <strain evidence="1">SwB9</strain>
    </source>
</reference>
<gene>
    <name evidence="1" type="ORF">SCLTRI_LOCUS3510</name>
</gene>
<organism evidence="1 2">
    <name type="scientific">Sclerotinia trifoliorum</name>
    <dbReference type="NCBI Taxonomy" id="28548"/>
    <lineage>
        <taxon>Eukaryota</taxon>
        <taxon>Fungi</taxon>
        <taxon>Dikarya</taxon>
        <taxon>Ascomycota</taxon>
        <taxon>Pezizomycotina</taxon>
        <taxon>Leotiomycetes</taxon>
        <taxon>Helotiales</taxon>
        <taxon>Sclerotiniaceae</taxon>
        <taxon>Sclerotinia</taxon>
    </lineage>
</organism>
<dbReference type="AlphaFoldDB" id="A0A8H2VSW1"/>
<comment type="caution">
    <text evidence="1">The sequence shown here is derived from an EMBL/GenBank/DDBJ whole genome shotgun (WGS) entry which is preliminary data.</text>
</comment>
<protein>
    <submittedName>
        <fullName evidence="1">B340068e-b848-4142-80f0-4e99cb364fd3</fullName>
    </submittedName>
</protein>
<proteinExistence type="predicted"/>
<evidence type="ECO:0000313" key="2">
    <source>
        <dbReference type="Proteomes" id="UP000624404"/>
    </source>
</evidence>
<dbReference type="Proteomes" id="UP000624404">
    <property type="component" value="Unassembled WGS sequence"/>
</dbReference>
<accession>A0A8H2VSW1</accession>